<evidence type="ECO:0000256" key="8">
    <source>
        <dbReference type="ARBA" id="ARBA00023157"/>
    </source>
</evidence>
<dbReference type="InterPro" id="IPR003599">
    <property type="entry name" value="Ig_sub"/>
</dbReference>
<feature type="domain" description="Fibronectin type-III" evidence="16">
    <location>
        <begin position="589"/>
        <end position="696"/>
    </location>
</feature>
<keyword evidence="10" id="KW-0393">Immunoglobulin domain</keyword>
<keyword evidence="17" id="KW-1185">Reference proteome</keyword>
<dbReference type="Pfam" id="PF00041">
    <property type="entry name" value="fn3"/>
    <property type="match status" value="13"/>
</dbReference>
<name>A0AAJ7SE57_9ACAR</name>
<feature type="domain" description="Fibronectin type-III" evidence="16">
    <location>
        <begin position="1740"/>
        <end position="1835"/>
    </location>
</feature>
<dbReference type="SMART" id="SM00060">
    <property type="entry name" value="FN3"/>
    <property type="match status" value="13"/>
</dbReference>
<dbReference type="GO" id="GO:0009653">
    <property type="term" value="P:anatomical structure morphogenesis"/>
    <property type="evidence" value="ECO:0007669"/>
    <property type="project" value="UniProtKB-ARBA"/>
</dbReference>
<comment type="subcellular location">
    <subcellularLocation>
        <location evidence="1">Membrane</location>
        <topology evidence="1">Single-pass type I membrane protein</topology>
    </subcellularLocation>
</comment>
<evidence type="ECO:0000256" key="7">
    <source>
        <dbReference type="ARBA" id="ARBA00023136"/>
    </source>
</evidence>
<feature type="transmembrane region" description="Helical" evidence="13">
    <location>
        <begin position="1955"/>
        <end position="1978"/>
    </location>
</feature>
<dbReference type="InterPro" id="IPR003961">
    <property type="entry name" value="FN3_dom"/>
</dbReference>
<keyword evidence="7 13" id="KW-0472">Membrane</keyword>
<comment type="similarity">
    <text evidence="11">Belongs to the sidekick family.</text>
</comment>
<feature type="region of interest" description="Disordered" evidence="12">
    <location>
        <begin position="2124"/>
        <end position="2166"/>
    </location>
</feature>
<dbReference type="Gene3D" id="2.60.40.10">
    <property type="entry name" value="Immunoglobulins"/>
    <property type="match status" value="19"/>
</dbReference>
<evidence type="ECO:0000256" key="6">
    <source>
        <dbReference type="ARBA" id="ARBA00022989"/>
    </source>
</evidence>
<feature type="region of interest" description="Disordered" evidence="12">
    <location>
        <begin position="1209"/>
        <end position="1229"/>
    </location>
</feature>
<feature type="domain" description="Fibronectin type-III" evidence="16">
    <location>
        <begin position="1224"/>
        <end position="1323"/>
    </location>
</feature>
<dbReference type="CDD" id="cd00096">
    <property type="entry name" value="Ig"/>
    <property type="match status" value="1"/>
</dbReference>
<dbReference type="GO" id="GO:0030154">
    <property type="term" value="P:cell differentiation"/>
    <property type="evidence" value="ECO:0007669"/>
    <property type="project" value="UniProtKB-ARBA"/>
</dbReference>
<dbReference type="GeneID" id="100900162"/>
<feature type="domain" description="Ig-like" evidence="15">
    <location>
        <begin position="319"/>
        <end position="397"/>
    </location>
</feature>
<dbReference type="PROSITE" id="PS50853">
    <property type="entry name" value="FN3"/>
    <property type="match status" value="13"/>
</dbReference>
<dbReference type="FunFam" id="2.60.40.10:FF:000107">
    <property type="entry name" value="Myosin, light chain kinase a"/>
    <property type="match status" value="1"/>
</dbReference>
<feature type="domain" description="Fibronectin type-III" evidence="16">
    <location>
        <begin position="804"/>
        <end position="903"/>
    </location>
</feature>
<evidence type="ECO:0000313" key="18">
    <source>
        <dbReference type="RefSeq" id="XP_028966849.1"/>
    </source>
</evidence>
<dbReference type="SMART" id="SM00409">
    <property type="entry name" value="IG"/>
    <property type="match status" value="5"/>
</dbReference>
<gene>
    <name evidence="18" type="primary">LOC100900162</name>
</gene>
<feature type="domain" description="Fibronectin type-III" evidence="16">
    <location>
        <begin position="1427"/>
        <end position="1525"/>
    </location>
</feature>
<organism evidence="17 18">
    <name type="scientific">Galendromus occidentalis</name>
    <name type="common">western predatory mite</name>
    <dbReference type="NCBI Taxonomy" id="34638"/>
    <lineage>
        <taxon>Eukaryota</taxon>
        <taxon>Metazoa</taxon>
        <taxon>Ecdysozoa</taxon>
        <taxon>Arthropoda</taxon>
        <taxon>Chelicerata</taxon>
        <taxon>Arachnida</taxon>
        <taxon>Acari</taxon>
        <taxon>Parasitiformes</taxon>
        <taxon>Mesostigmata</taxon>
        <taxon>Gamasina</taxon>
        <taxon>Phytoseioidea</taxon>
        <taxon>Phytoseiidae</taxon>
        <taxon>Typhlodrominae</taxon>
        <taxon>Galendromus</taxon>
    </lineage>
</organism>
<feature type="compositionally biased region" description="Low complexity" evidence="12">
    <location>
        <begin position="2036"/>
        <end position="2052"/>
    </location>
</feature>
<evidence type="ECO:0000256" key="1">
    <source>
        <dbReference type="ARBA" id="ARBA00004479"/>
    </source>
</evidence>
<feature type="domain" description="Fibronectin type-III" evidence="16">
    <location>
        <begin position="1637"/>
        <end position="1736"/>
    </location>
</feature>
<dbReference type="FunFam" id="2.60.40.10:FF:000158">
    <property type="entry name" value="Sidekick cell adhesion molecule 2"/>
    <property type="match status" value="1"/>
</dbReference>
<feature type="domain" description="Fibronectin type-III" evidence="16">
    <location>
        <begin position="1123"/>
        <end position="1219"/>
    </location>
</feature>
<keyword evidence="3 14" id="KW-0732">Signal</keyword>
<reference evidence="18" key="1">
    <citation type="submission" date="2025-08" db="UniProtKB">
        <authorList>
            <consortium name="RefSeq"/>
        </authorList>
    </citation>
    <scope>IDENTIFICATION</scope>
</reference>
<feature type="domain" description="Fibronectin type-III" evidence="16">
    <location>
        <begin position="1837"/>
        <end position="1940"/>
    </location>
</feature>
<evidence type="ECO:0000256" key="3">
    <source>
        <dbReference type="ARBA" id="ARBA00022729"/>
    </source>
</evidence>
<protein>
    <submittedName>
        <fullName evidence="18">Protein sidekick</fullName>
    </submittedName>
</protein>
<evidence type="ECO:0000256" key="12">
    <source>
        <dbReference type="SAM" id="MobiDB-lite"/>
    </source>
</evidence>
<dbReference type="FunFam" id="2.60.40.10:FF:000028">
    <property type="entry name" value="Neuronal cell adhesion molecule"/>
    <property type="match status" value="1"/>
</dbReference>
<dbReference type="InterPro" id="IPR007110">
    <property type="entry name" value="Ig-like_dom"/>
</dbReference>
<dbReference type="PROSITE" id="PS50835">
    <property type="entry name" value="IG_LIKE"/>
    <property type="match status" value="5"/>
</dbReference>
<evidence type="ECO:0000256" key="13">
    <source>
        <dbReference type="SAM" id="Phobius"/>
    </source>
</evidence>
<feature type="domain" description="Fibronectin type-III" evidence="16">
    <location>
        <begin position="1327"/>
        <end position="1422"/>
    </location>
</feature>
<evidence type="ECO:0000256" key="9">
    <source>
        <dbReference type="ARBA" id="ARBA00023180"/>
    </source>
</evidence>
<feature type="compositionally biased region" description="Polar residues" evidence="12">
    <location>
        <begin position="1511"/>
        <end position="1521"/>
    </location>
</feature>
<evidence type="ECO:0000313" key="17">
    <source>
        <dbReference type="Proteomes" id="UP000694867"/>
    </source>
</evidence>
<feature type="domain" description="Ig-like" evidence="15">
    <location>
        <begin position="401"/>
        <end position="488"/>
    </location>
</feature>
<dbReference type="FunFam" id="2.60.40.10:FF:000120">
    <property type="entry name" value="Down syndrome cell adhesion molecule like 1"/>
    <property type="match status" value="1"/>
</dbReference>
<dbReference type="FunFam" id="2.60.40.10:FF:000360">
    <property type="entry name" value="Sidekick cell adhesion molecule 2"/>
    <property type="match status" value="1"/>
</dbReference>
<feature type="domain" description="Fibronectin type-III" evidence="16">
    <location>
        <begin position="1005"/>
        <end position="1118"/>
    </location>
</feature>
<dbReference type="RefSeq" id="XP_028966849.1">
    <property type="nucleotide sequence ID" value="XM_029111016.1"/>
</dbReference>
<dbReference type="PANTHER" id="PTHR13817:SF121">
    <property type="entry name" value="PROTEIN SIDEKICK-LIKE PROTEIN"/>
    <property type="match status" value="1"/>
</dbReference>
<evidence type="ECO:0000256" key="5">
    <source>
        <dbReference type="ARBA" id="ARBA00022889"/>
    </source>
</evidence>
<dbReference type="InterPro" id="IPR050964">
    <property type="entry name" value="Striated_Muscle_Regulatory"/>
</dbReference>
<dbReference type="SUPFAM" id="SSF48726">
    <property type="entry name" value="Immunoglobulin"/>
    <property type="match status" value="6"/>
</dbReference>
<evidence type="ECO:0000256" key="10">
    <source>
        <dbReference type="ARBA" id="ARBA00023319"/>
    </source>
</evidence>
<evidence type="ECO:0000259" key="15">
    <source>
        <dbReference type="PROSITE" id="PS50835"/>
    </source>
</evidence>
<dbReference type="Proteomes" id="UP000694867">
    <property type="component" value="Unplaced"/>
</dbReference>
<feature type="domain" description="Fibronectin type-III" evidence="16">
    <location>
        <begin position="702"/>
        <end position="799"/>
    </location>
</feature>
<feature type="region of interest" description="Disordered" evidence="12">
    <location>
        <begin position="1511"/>
        <end position="1534"/>
    </location>
</feature>
<feature type="domain" description="Fibronectin type-III" evidence="16">
    <location>
        <begin position="907"/>
        <end position="1001"/>
    </location>
</feature>
<feature type="chain" id="PRO_5042551398" evidence="14">
    <location>
        <begin position="19"/>
        <end position="2192"/>
    </location>
</feature>
<accession>A0AAJ7SE57</accession>
<sequence>METLCLWIFGLLLANAVADDSAPRITHGPQSVVIPRGGRGYLACRTTGMPPAQIRWMRNGVFITEFGYTYNYRIVQAKDEDDGEYRCVAKNRVGSILSKSARVSIASIEATDTISPKASFTSSEGDIQVFTKPEVKSVPKAIASWTRNDTPVVNDLHYHIAQDQRLLILDVTQKLRGKYRVILANQNTHNEIEGPDIDFKVSSNRITPGPKIFISPKPRVDFSVPPVGVLVIPSESHLLECIANAHPIEQLRTLWFKDGVEMEYTGLPYLLEARNRTLILDQLSPEHAGLYECRVFLATSYGPQGFDSAVSNVTVSTVPVVRPMPSERAIDTGSSLGLTCNATGNPPAEITWYRNANLLEQRGAYLEVNNSDDGGVYQCIAKNWVGEDMSSTWVNVKRLQPAFVRRPQNITALTGEQFTLECNATGAPQPKARWVFNEREPIENQGRFLIDSETRSLTVVQAEVNNTGKYTCEMSNSAGTVEASAYVTILSKTHIYRPPMDSRVILGNNAFLDCGVASDVKGGGEPEVTWLFNGRPLQTTSRVFMRANGTLIIQQARNTDIGNYTCRVASPGGSDTKTARLDVIELPHPPTFVHVNVVDEFPKTVNVSWAKSFDGNSPIISYILERREMPLLSNQSEDSSLLVRWKEHQDNISADTTWILVGMLKPSVPYQFRVKAKNSVGVGQPCQATNTIVLPAEAPGGPPTNLVVAARSPTSIVLQWSPPTEGDRNGELLGYEIRYRLAGYSGSDEAQRRVNASQPLPFILDELIVWQTYEVRVAAFNEKGVGVFSGPVTVRTKEAPPQSAPTLRQVYAINSTHIKVIWSPPDPQQINGINQGYKVEAWYNGEVEKSIRVGPSTGDPRDDQEETFGGLQKYRTYNITVLCYTSAGDGPRSQELTVCTKQDIPGVVTNMMFESVLDSSLEVLWEPPEEPNGIILDYTIEYWEEADITTKLTETVKSEIRTVYISGLKPLTTYIFEISASTVVGRGPPVAASIQSGIPPVFPEPPTNLAVSNIGPASVVLQFHPGFNGNSSILTWRVESQQGREINKEKMSAWTLLFDYKVDVDRRRRPNEIPASTQSITVPNLVPYTEYRLRLVAENIVGFSEPSVATKFFETLQAPPTKPPQNVTARSVNATALRVRWTPLLQADWCGVPKGYNISHRKVSESSRQLSELLTDHNANSFVIKNLDPFSQYEITVAAVNDVGSSPWSNASTANTTESAPAVSPTGLQGKATTSTTIVVSWHPVEKHYRNGEVLGYKISYRILKQNAKPQVKVIDAGVDKNVYSTTLTELRKFSTYSIQVLAFTAAGDGPLSQPVLATTFEDVPGEPSNVSFPDVSTTSARIIWDVPKEPNGEILGYRVAHALLKQGIELTFTNKEVTPMDRTLKVTGLRPNEYYVFSVSARTKEGWGQEVRAQVLTTSSREKPRAPSAPIINPTQVQARQLTFTWAPGADGYAPLRYYLVQQYEPYSHKPWRTLPTKIDPQVTSFTVTGLRPSTVYQFRLEAVNDIGSSGWSPESNRTKTLPAPPEKPPSGIVVTPYTTTSITVTWTPLDDQDWNGDTQTQLRGYKLVACLISNGVASECRSEDVRGQYSYNRTIEDLVKDRDYEVKVYAVNAQGESPPSRTEKVAVGEAVPTGRPLSVQAEAISSTEIRVTWKSPPRSELNGALLGYKIFYSAFRTINGSAWREMKEAVPVEPTHYTLMDLESFTNYSIQVLAFNPAGDGPRSDALIVQTQEDKPGPVTNLTFSQITMSSLLVSWHAPHNPNGVIQNYLLTYETSNSQGNEFSKQVRQKLNVTYLHVSGLREYLTYTFSVRAETICGYGPVLSKNVTTGPQENSPEAPTELFLKSTTISTTLSWRNNFGGQGPITGYLIEVKPATSNNEEEPWHTVVALDNGAQQSYTLSYQNLLPSMGYKLRLMARNNFGVSRPVYARDIVETPNKYYLELKRSMPFYREVWFLVMVAITTTIIIILVATILCVKGSAYKYKHLLLQELLEREEEAMRASHSALDESTLAALELRPAAGTLPLPASHRNTLTSNTGSVRRRTNNNSTRPKYVGPASVTYSDEEDDVKGGGYDDESSLTEKPSDLGDTDSESESQRGGATSRAHSFVNHYANVNDTLRQSWKRQKIATKPPPSYSDQEDYPAMSFDPSAQTPGPSYQGTMQSASMNGGRVVLNNTAGSRAPLPGFTSFV</sequence>
<dbReference type="SMART" id="SM00408">
    <property type="entry name" value="IGc2"/>
    <property type="match status" value="5"/>
</dbReference>
<keyword evidence="2 13" id="KW-0812">Transmembrane</keyword>
<feature type="compositionally biased region" description="Acidic residues" evidence="12">
    <location>
        <begin position="2064"/>
        <end position="2080"/>
    </location>
</feature>
<dbReference type="KEGG" id="goe:100900162"/>
<evidence type="ECO:0000256" key="2">
    <source>
        <dbReference type="ARBA" id="ARBA00022692"/>
    </source>
</evidence>
<feature type="region of interest" description="Disordered" evidence="12">
    <location>
        <begin position="2024"/>
        <end position="2110"/>
    </location>
</feature>
<dbReference type="InterPro" id="IPR013098">
    <property type="entry name" value="Ig_I-set"/>
</dbReference>
<keyword evidence="8" id="KW-1015">Disulfide bond</keyword>
<feature type="domain" description="Fibronectin type-III" evidence="16">
    <location>
        <begin position="1530"/>
        <end position="1632"/>
    </location>
</feature>
<proteinExistence type="inferred from homology"/>
<evidence type="ECO:0000259" key="16">
    <source>
        <dbReference type="PROSITE" id="PS50853"/>
    </source>
</evidence>
<dbReference type="FunFam" id="2.60.40.10:FF:000093">
    <property type="entry name" value="Down syndrome cell adhesion molecule, isoform B"/>
    <property type="match status" value="1"/>
</dbReference>
<dbReference type="InterPro" id="IPR003598">
    <property type="entry name" value="Ig_sub2"/>
</dbReference>
<dbReference type="InterPro" id="IPR036179">
    <property type="entry name" value="Ig-like_dom_sf"/>
</dbReference>
<dbReference type="CTD" id="31017"/>
<dbReference type="Pfam" id="PF07679">
    <property type="entry name" value="I-set"/>
    <property type="match status" value="3"/>
</dbReference>
<keyword evidence="9" id="KW-0325">Glycoprotein</keyword>
<evidence type="ECO:0000256" key="14">
    <source>
        <dbReference type="SAM" id="SignalP"/>
    </source>
</evidence>
<evidence type="ECO:0000256" key="11">
    <source>
        <dbReference type="ARBA" id="ARBA00061621"/>
    </source>
</evidence>
<dbReference type="InterPro" id="IPR036116">
    <property type="entry name" value="FN3_sf"/>
</dbReference>
<evidence type="ECO:0000256" key="4">
    <source>
        <dbReference type="ARBA" id="ARBA00022737"/>
    </source>
</evidence>
<dbReference type="SUPFAM" id="SSF49265">
    <property type="entry name" value="Fibronectin type III"/>
    <property type="match status" value="7"/>
</dbReference>
<dbReference type="PRINTS" id="PR00014">
    <property type="entry name" value="FNTYPEIII"/>
</dbReference>
<dbReference type="GO" id="GO:0016020">
    <property type="term" value="C:membrane"/>
    <property type="evidence" value="ECO:0007669"/>
    <property type="project" value="UniProtKB-SubCell"/>
</dbReference>
<keyword evidence="5" id="KW-0130">Cell adhesion</keyword>
<feature type="compositionally biased region" description="Polar residues" evidence="12">
    <location>
        <begin position="2150"/>
        <end position="2166"/>
    </location>
</feature>
<feature type="domain" description="Ig-like" evidence="15">
    <location>
        <begin position="210"/>
        <end position="316"/>
    </location>
</feature>
<feature type="compositionally biased region" description="Polar residues" evidence="12">
    <location>
        <begin position="1209"/>
        <end position="1219"/>
    </location>
</feature>
<feature type="domain" description="Ig-like" evidence="15">
    <location>
        <begin position="23"/>
        <end position="104"/>
    </location>
</feature>
<keyword evidence="4" id="KW-0677">Repeat</keyword>
<feature type="domain" description="Ig-like" evidence="15">
    <location>
        <begin position="493"/>
        <end position="582"/>
    </location>
</feature>
<dbReference type="InterPro" id="IPR013783">
    <property type="entry name" value="Ig-like_fold"/>
</dbReference>
<dbReference type="PANTHER" id="PTHR13817">
    <property type="entry name" value="TITIN"/>
    <property type="match status" value="1"/>
</dbReference>
<keyword evidence="6 13" id="KW-1133">Transmembrane helix</keyword>
<dbReference type="GO" id="GO:0007155">
    <property type="term" value="P:cell adhesion"/>
    <property type="evidence" value="ECO:0007669"/>
    <property type="project" value="UniProtKB-KW"/>
</dbReference>
<feature type="signal peptide" evidence="14">
    <location>
        <begin position="1"/>
        <end position="18"/>
    </location>
</feature>
<dbReference type="Pfam" id="PF13927">
    <property type="entry name" value="Ig_3"/>
    <property type="match status" value="1"/>
</dbReference>
<dbReference type="CDD" id="cd00063">
    <property type="entry name" value="FN3"/>
    <property type="match status" value="13"/>
</dbReference>